<dbReference type="SUPFAM" id="SSF52540">
    <property type="entry name" value="P-loop containing nucleoside triphosphate hydrolases"/>
    <property type="match status" value="2"/>
</dbReference>
<evidence type="ECO:0000256" key="9">
    <source>
        <dbReference type="ARBA" id="ARBA00023180"/>
    </source>
</evidence>
<dbReference type="GO" id="GO:0016887">
    <property type="term" value="F:ATP hydrolysis activity"/>
    <property type="evidence" value="ECO:0007669"/>
    <property type="project" value="InterPro"/>
</dbReference>
<dbReference type="SUPFAM" id="SSF90123">
    <property type="entry name" value="ABC transporter transmembrane region"/>
    <property type="match status" value="2"/>
</dbReference>
<feature type="transmembrane region" description="Helical" evidence="11">
    <location>
        <begin position="834"/>
        <end position="853"/>
    </location>
</feature>
<organism evidence="14 15">
    <name type="scientific">Ziziphus jujuba var. spinosa</name>
    <dbReference type="NCBI Taxonomy" id="714518"/>
    <lineage>
        <taxon>Eukaryota</taxon>
        <taxon>Viridiplantae</taxon>
        <taxon>Streptophyta</taxon>
        <taxon>Embryophyta</taxon>
        <taxon>Tracheophyta</taxon>
        <taxon>Spermatophyta</taxon>
        <taxon>Magnoliopsida</taxon>
        <taxon>eudicotyledons</taxon>
        <taxon>Gunneridae</taxon>
        <taxon>Pentapetalae</taxon>
        <taxon>rosids</taxon>
        <taxon>fabids</taxon>
        <taxon>Rosales</taxon>
        <taxon>Rhamnaceae</taxon>
        <taxon>Paliureae</taxon>
        <taxon>Ziziphus</taxon>
    </lineage>
</organism>
<dbReference type="InterPro" id="IPR003593">
    <property type="entry name" value="AAA+_ATPase"/>
</dbReference>
<accession>A0A978W3V8</accession>
<dbReference type="CDD" id="cd18577">
    <property type="entry name" value="ABC_6TM_Pgp_ABCB1_D1_like"/>
    <property type="match status" value="1"/>
</dbReference>
<dbReference type="GO" id="GO:0140359">
    <property type="term" value="F:ABC-type transporter activity"/>
    <property type="evidence" value="ECO:0007669"/>
    <property type="project" value="InterPro"/>
</dbReference>
<dbReference type="FunFam" id="3.40.50.300:FF:000240">
    <property type="entry name" value="ABC transporter B family member 20"/>
    <property type="match status" value="1"/>
</dbReference>
<feature type="transmembrane region" description="Helical" evidence="11">
    <location>
        <begin position="911"/>
        <end position="934"/>
    </location>
</feature>
<keyword evidence="5" id="KW-0547">Nucleotide-binding</keyword>
<feature type="transmembrane region" description="Helical" evidence="11">
    <location>
        <begin position="171"/>
        <end position="190"/>
    </location>
</feature>
<evidence type="ECO:0000256" key="7">
    <source>
        <dbReference type="ARBA" id="ARBA00022989"/>
    </source>
</evidence>
<reference evidence="14" key="1">
    <citation type="journal article" date="2021" name="Front. Plant Sci.">
        <title>Chromosome-Scale Genome Assembly for Chinese Sour Jujube and Insights Into Its Genome Evolution and Domestication Signature.</title>
        <authorList>
            <person name="Shen L.-Y."/>
            <person name="Luo H."/>
            <person name="Wang X.-L."/>
            <person name="Wang X.-M."/>
            <person name="Qiu X.-J."/>
            <person name="Liu H."/>
            <person name="Zhou S.-S."/>
            <person name="Jia K.-H."/>
            <person name="Nie S."/>
            <person name="Bao Y.-T."/>
            <person name="Zhang R.-G."/>
            <person name="Yun Q.-Z."/>
            <person name="Chai Y.-H."/>
            <person name="Lu J.-Y."/>
            <person name="Li Y."/>
            <person name="Zhao S.-W."/>
            <person name="Mao J.-F."/>
            <person name="Jia S.-G."/>
            <person name="Mao Y.-M."/>
        </authorList>
    </citation>
    <scope>NUCLEOTIDE SEQUENCE</scope>
    <source>
        <strain evidence="14">AT0</strain>
        <tissue evidence="14">Leaf</tissue>
    </source>
</reference>
<dbReference type="PANTHER" id="PTHR45136">
    <property type="entry name" value="ABC TRANSPORTER DOMAIN-CONTAINING PROTEIN"/>
    <property type="match status" value="1"/>
</dbReference>
<feature type="transmembrane region" description="Helical" evidence="11">
    <location>
        <begin position="1137"/>
        <end position="1156"/>
    </location>
</feature>
<feature type="transmembrane region" description="Helical" evidence="11">
    <location>
        <begin position="949"/>
        <end position="967"/>
    </location>
</feature>
<feature type="transmembrane region" description="Helical" evidence="11">
    <location>
        <begin position="240"/>
        <end position="262"/>
    </location>
</feature>
<evidence type="ECO:0008006" key="16">
    <source>
        <dbReference type="Google" id="ProtNLM"/>
    </source>
</evidence>
<keyword evidence="3 11" id="KW-0812">Transmembrane</keyword>
<keyword evidence="7 11" id="KW-1133">Transmembrane helix</keyword>
<feature type="domain" description="ABC transmembrane type-1" evidence="13">
    <location>
        <begin position="20"/>
        <end position="309"/>
    </location>
</feature>
<feature type="domain" description="ABC transporter" evidence="12">
    <location>
        <begin position="1011"/>
        <end position="1271"/>
    </location>
</feature>
<dbReference type="InterPro" id="IPR003439">
    <property type="entry name" value="ABC_transporter-like_ATP-bd"/>
</dbReference>
<evidence type="ECO:0000259" key="13">
    <source>
        <dbReference type="PROSITE" id="PS50929"/>
    </source>
</evidence>
<dbReference type="FunFam" id="3.40.50.300:FF:000205">
    <property type="entry name" value="ABC transporter B family member 4"/>
    <property type="match status" value="1"/>
</dbReference>
<evidence type="ECO:0000313" key="15">
    <source>
        <dbReference type="Proteomes" id="UP000813462"/>
    </source>
</evidence>
<feature type="region of interest" description="Disordered" evidence="10">
    <location>
        <begin position="650"/>
        <end position="669"/>
    </location>
</feature>
<evidence type="ECO:0000256" key="11">
    <source>
        <dbReference type="SAM" id="Phobius"/>
    </source>
</evidence>
<keyword evidence="8 11" id="KW-0472">Membrane</keyword>
<dbReference type="InterPro" id="IPR011527">
    <property type="entry name" value="ABC1_TM_dom"/>
</dbReference>
<evidence type="ECO:0000256" key="5">
    <source>
        <dbReference type="ARBA" id="ARBA00022741"/>
    </source>
</evidence>
<evidence type="ECO:0000313" key="14">
    <source>
        <dbReference type="EMBL" id="KAH7546642.1"/>
    </source>
</evidence>
<dbReference type="SMART" id="SM00382">
    <property type="entry name" value="AAA"/>
    <property type="match status" value="2"/>
</dbReference>
<evidence type="ECO:0000259" key="12">
    <source>
        <dbReference type="PROSITE" id="PS50893"/>
    </source>
</evidence>
<dbReference type="PROSITE" id="PS00211">
    <property type="entry name" value="ABC_TRANSPORTER_1"/>
    <property type="match status" value="2"/>
</dbReference>
<evidence type="ECO:0000256" key="6">
    <source>
        <dbReference type="ARBA" id="ARBA00022840"/>
    </source>
</evidence>
<dbReference type="CDD" id="cd18578">
    <property type="entry name" value="ABC_6TM_Pgp_ABCB1_D2_like"/>
    <property type="match status" value="1"/>
</dbReference>
<evidence type="ECO:0000256" key="4">
    <source>
        <dbReference type="ARBA" id="ARBA00022737"/>
    </source>
</evidence>
<proteinExistence type="inferred from homology"/>
<dbReference type="InterPro" id="IPR017871">
    <property type="entry name" value="ABC_transporter-like_CS"/>
</dbReference>
<feature type="transmembrane region" description="Helical" evidence="11">
    <location>
        <begin position="729"/>
        <end position="747"/>
    </location>
</feature>
<dbReference type="GO" id="GO:0016020">
    <property type="term" value="C:membrane"/>
    <property type="evidence" value="ECO:0007669"/>
    <property type="project" value="InterPro"/>
</dbReference>
<evidence type="ECO:0000256" key="3">
    <source>
        <dbReference type="ARBA" id="ARBA00022692"/>
    </source>
</evidence>
<keyword evidence="6" id="KW-0067">ATP-binding</keyword>
<feature type="domain" description="ABC transporter" evidence="12">
    <location>
        <begin position="344"/>
        <end position="580"/>
    </location>
</feature>
<dbReference type="GO" id="GO:0005524">
    <property type="term" value="F:ATP binding"/>
    <property type="evidence" value="ECO:0007669"/>
    <property type="project" value="UniProtKB-KW"/>
</dbReference>
<protein>
    <recommendedName>
        <fullName evidence="16">Multidrug resistance protein</fullName>
    </recommendedName>
</protein>
<keyword evidence="2" id="KW-0813">Transport</keyword>
<dbReference type="Gene3D" id="1.20.1560.10">
    <property type="entry name" value="ABC transporter type 1, transmembrane domain"/>
    <property type="match status" value="1"/>
</dbReference>
<evidence type="ECO:0000256" key="10">
    <source>
        <dbReference type="SAM" id="MobiDB-lite"/>
    </source>
</evidence>
<dbReference type="InterPro" id="IPR036640">
    <property type="entry name" value="ABC1_TM_sf"/>
</dbReference>
<name>A0A978W3V8_ZIZJJ</name>
<feature type="transmembrane region" description="Helical" evidence="11">
    <location>
        <begin position="146"/>
        <end position="165"/>
    </location>
</feature>
<dbReference type="PROSITE" id="PS50929">
    <property type="entry name" value="ABC_TM1F"/>
    <property type="match status" value="2"/>
</dbReference>
<dbReference type="PROSITE" id="PS50893">
    <property type="entry name" value="ABC_TRANSPORTER_2"/>
    <property type="match status" value="2"/>
</dbReference>
<dbReference type="FunFam" id="1.20.1560.10:FF:000207">
    <property type="entry name" value="ABC transporter B family member 15-like"/>
    <property type="match status" value="1"/>
</dbReference>
<comment type="similarity">
    <text evidence="1">Belongs to the ABC transporter superfamily. ABCB family. Multidrug resistance exporter (TC 3.A.1.201) subfamily.</text>
</comment>
<feature type="transmembrane region" description="Helical" evidence="11">
    <location>
        <begin position="808"/>
        <end position="828"/>
    </location>
</feature>
<dbReference type="Pfam" id="PF00664">
    <property type="entry name" value="ABC_membrane"/>
    <property type="match status" value="2"/>
</dbReference>
<dbReference type="CDD" id="cd03249">
    <property type="entry name" value="ABC_MTABC3_MDL1_MDL2"/>
    <property type="match status" value="2"/>
</dbReference>
<dbReference type="PANTHER" id="PTHR45136:SF2">
    <property type="entry name" value="ABC TRANSPORTER DOMAIN-CONTAINING PROTEIN"/>
    <property type="match status" value="1"/>
</dbReference>
<evidence type="ECO:0000256" key="1">
    <source>
        <dbReference type="ARBA" id="ARBA00007577"/>
    </source>
</evidence>
<comment type="caution">
    <text evidence="14">The sequence shown here is derived from an EMBL/GenBank/DDBJ whole genome shotgun (WGS) entry which is preliminary data.</text>
</comment>
<feature type="transmembrane region" description="Helical" evidence="11">
    <location>
        <begin position="687"/>
        <end position="717"/>
    </location>
</feature>
<evidence type="ECO:0000256" key="2">
    <source>
        <dbReference type="ARBA" id="ARBA00022448"/>
    </source>
</evidence>
<keyword evidence="9" id="KW-0325">Glycoprotein</keyword>
<dbReference type="Gene3D" id="3.40.50.300">
    <property type="entry name" value="P-loop containing nucleotide triphosphate hydrolases"/>
    <property type="match status" value="2"/>
</dbReference>
<dbReference type="FunFam" id="1.20.1560.10:FF:000126">
    <property type="entry name" value="Putative ABC transporter B family member 8"/>
    <property type="match status" value="1"/>
</dbReference>
<feature type="region of interest" description="Disordered" evidence="10">
    <location>
        <begin position="596"/>
        <end position="623"/>
    </location>
</feature>
<dbReference type="AlphaFoldDB" id="A0A978W3V8"/>
<feature type="compositionally biased region" description="Polar residues" evidence="10">
    <location>
        <begin position="611"/>
        <end position="623"/>
    </location>
</feature>
<dbReference type="InterPro" id="IPR027417">
    <property type="entry name" value="P-loop_NTPase"/>
</dbReference>
<sequence>MGMKDSMFRYADGLDKLLMFLGTLGSLGDGLQNPLMMYILSDVINSYGSSNGSLTNDDVDKFALRLLYAAIGVGLSAFVEGLCWTRTAERQTSRMRTEYLKSVLRQEAGFFDTQTAGSSTTYQVVSIISSDANAVQVALCEKIPDCLAYMSTFLFCHIFAFTLSWRLTLAAMPLSIMFIAPGLVFGKILMGLAMKMIEAYGVAGGIAEQSISSVRTVYSYVGENQTLDRFSKALQKVLEFGIKAGFIKGLMMGSMGIIYVGWGFQAWVGTYLVTQKGEQGGHVFIAGFNVLMGGLSILSALPNLTALTEASAATTRILEMIDRVPAIDTEDRKGKALSYVRGEIEFKDIYFSYPSRPDTPVLEGLNLKVPAGKKVGLVGGSGSGKSTIIALLERFYDPIEGEIFLDGYKIRRLQLKWLRSQMGLVNQEPVLFATSIKENILFGKEGASVEQVILAAKAANAHDFIVKLADGYETQVGQFGFQMSGGQKQRIAIARALLRDPKILLLDEATSALDAQSETVVQEAIDQASKGRTTISIAHRLSTIRTADLIIVLQAGKVVESGSHNKLMKMNGGQGGEYFKMLQLQQVAMENEAPNEFNDQLEGKSRRRRSATPSPISIRSSAHSTPSIYPYSTAMSISLGTPYSYSIQYGPGDESYEEEDDDLKRSSYPPPSQWRLLKMNSPEWGKALLGCLGAIGSGAVQPINAYCVGSLISVYFLTDKSEIKSKSRTLSLIFLGIGVFNFVTNVIQHSNFAIMGEKLTKRVREKLLEKLMTFEVGWFDEDENTSAAICARLATEANMVRSLVGDRMSLLVQAIFGACFAYVLGLILTWRLALVMIAVQPLVIGSFYSRSVLMKSMAEKARKAQKEGSQLASEAVINHRTITAFSSQKRILGLFGATLKGPRKESVKQSYVSGLGLFSSQFFNTAATALAYWYGGRLLVQDLITPKHLFQAFLILLFTAYIIAEAGSMTSDISKGSSAIQSVFAMLDRKTEIDPDSKWGLDLKKRVKGRIEFKNVFFSYPTRPDQMILRGLSLRIEAGRTVALVGQSGSGKSTLIGLIERFYDPLKGSIHVDEQDVKNYKLRILRSHIALVSQEPTLFAGTIRENIAYGKPKATESEIKRAAVHANAHEFISKHDLMFLTSSISIFIFIFSFSTFSGMKDGYDTYCGERGVQLSGGQKQRIALARAILKNPSILLLDEATSALDSVSENLVQEALEKMMVDRTCIVIAHRLSTIQKSNTIAVIKNGNVAEQGSHNELISLGRNGAYCSLIKLQTGNLPS</sequence>
<dbReference type="Pfam" id="PF00005">
    <property type="entry name" value="ABC_tran"/>
    <property type="match status" value="2"/>
</dbReference>
<feature type="transmembrane region" description="Helical" evidence="11">
    <location>
        <begin position="66"/>
        <end position="85"/>
    </location>
</feature>
<evidence type="ECO:0000256" key="8">
    <source>
        <dbReference type="ARBA" id="ARBA00023136"/>
    </source>
</evidence>
<dbReference type="Proteomes" id="UP000813462">
    <property type="component" value="Unassembled WGS sequence"/>
</dbReference>
<feature type="transmembrane region" description="Helical" evidence="11">
    <location>
        <begin position="282"/>
        <end position="301"/>
    </location>
</feature>
<keyword evidence="4" id="KW-0677">Repeat</keyword>
<dbReference type="EMBL" id="JAEACU010000001">
    <property type="protein sequence ID" value="KAH7546642.1"/>
    <property type="molecule type" value="Genomic_DNA"/>
</dbReference>
<feature type="domain" description="ABC transmembrane type-1" evidence="13">
    <location>
        <begin position="688"/>
        <end position="975"/>
    </location>
</feature>
<gene>
    <name evidence="14" type="ORF">FEM48_Zijuj01G0223100</name>
</gene>